<dbReference type="Pfam" id="PF07536">
    <property type="entry name" value="HWE_HK"/>
    <property type="match status" value="1"/>
</dbReference>
<evidence type="ECO:0000256" key="3">
    <source>
        <dbReference type="ARBA" id="ARBA00022553"/>
    </source>
</evidence>
<accession>A0A7L5BFG1</accession>
<organism evidence="10 11">
    <name type="scientific">Rhizobium oryzihabitans</name>
    <dbReference type="NCBI Taxonomy" id="2267833"/>
    <lineage>
        <taxon>Bacteria</taxon>
        <taxon>Pseudomonadati</taxon>
        <taxon>Pseudomonadota</taxon>
        <taxon>Alphaproteobacteria</taxon>
        <taxon>Hyphomicrobiales</taxon>
        <taxon>Rhizobiaceae</taxon>
        <taxon>Rhizobium/Agrobacterium group</taxon>
        <taxon>Rhizobium</taxon>
    </lineage>
</organism>
<proteinExistence type="predicted"/>
<dbReference type="Gene3D" id="3.30.565.10">
    <property type="entry name" value="Histidine kinase-like ATPase, C-terminal domain"/>
    <property type="match status" value="1"/>
</dbReference>
<keyword evidence="11" id="KW-1185">Reference proteome</keyword>
<evidence type="ECO:0000256" key="5">
    <source>
        <dbReference type="ARBA" id="ARBA00022737"/>
    </source>
</evidence>
<name>A0A7L5BFG1_9HYPH</name>
<dbReference type="InterPro" id="IPR036890">
    <property type="entry name" value="HATPase_C_sf"/>
</dbReference>
<sequence>MIILAFRKVSTMFIPKPPIIVQQSLYGALGSGGFSMTQTSNDQSQRFIHAALAASDDCIKIIGLDGSLQFMNEGGQRVMEIQDFEAVKGCPWPDFWEGKGNIAAVAAINEAREGRSSRFLGFADTATGNRRFWDVKVSPIFDDSGSVDSILSISRDITGVKEFEEQQLLLRNELSHRIKNILALVQSVAGQTLKDDDEMSVAKPAFLARLAALGRAHDLLLRPSHDMTTLKAVAETVANEQSADRIRIDGPKVTLAPKSGLAIALAFHELTTNAIKYGALANESGNISISWEIEKVNEKDCLNLVWRERDGPAVIDPAKKGFGSRMIERALASYVHGTVDLAFERDGLVFSLFAPVEALTQD</sequence>
<evidence type="ECO:0000256" key="7">
    <source>
        <dbReference type="ARBA" id="ARBA00022777"/>
    </source>
</evidence>
<dbReference type="Pfam" id="PF08448">
    <property type="entry name" value="PAS_4"/>
    <property type="match status" value="1"/>
</dbReference>
<dbReference type="PROSITE" id="PS50113">
    <property type="entry name" value="PAC"/>
    <property type="match status" value="1"/>
</dbReference>
<evidence type="ECO:0000256" key="8">
    <source>
        <dbReference type="ARBA" id="ARBA00022840"/>
    </source>
</evidence>
<dbReference type="KEGG" id="roy:G3A56_05850"/>
<evidence type="ECO:0000313" key="11">
    <source>
        <dbReference type="Proteomes" id="UP000464865"/>
    </source>
</evidence>
<dbReference type="SMART" id="SM00911">
    <property type="entry name" value="HWE_HK"/>
    <property type="match status" value="1"/>
</dbReference>
<evidence type="ECO:0000256" key="4">
    <source>
        <dbReference type="ARBA" id="ARBA00022679"/>
    </source>
</evidence>
<dbReference type="SUPFAM" id="SSF55785">
    <property type="entry name" value="PYP-like sensor domain (PAS domain)"/>
    <property type="match status" value="1"/>
</dbReference>
<keyword evidence="6" id="KW-0547">Nucleotide-binding</keyword>
<reference evidence="10 11" key="1">
    <citation type="submission" date="2020-02" db="EMBL/GenBank/DDBJ databases">
        <title>Plant-Promoting Endophytic Bacterium Rhizobium oryzihabitans sp. nov., Isolated from the Root of Rice.</title>
        <authorList>
            <person name="zhao J."/>
            <person name="Zhang G."/>
        </authorList>
    </citation>
    <scope>NUCLEOTIDE SEQUENCE [LARGE SCALE GENOMIC DNA]</scope>
    <source>
        <strain evidence="10 11">M15</strain>
    </source>
</reference>
<dbReference type="InterPro" id="IPR000700">
    <property type="entry name" value="PAS-assoc_C"/>
</dbReference>
<gene>
    <name evidence="10" type="ORF">G3A56_05850</name>
</gene>
<dbReference type="GO" id="GO:0005524">
    <property type="term" value="F:ATP binding"/>
    <property type="evidence" value="ECO:0007669"/>
    <property type="project" value="UniProtKB-KW"/>
</dbReference>
<evidence type="ECO:0000313" key="10">
    <source>
        <dbReference type="EMBL" id="QIB37572.1"/>
    </source>
</evidence>
<dbReference type="EC" id="2.7.13.3" evidence="2"/>
<keyword evidence="5" id="KW-0677">Repeat</keyword>
<dbReference type="PANTHER" id="PTHR41523:SF7">
    <property type="entry name" value="HISTIDINE KINASE"/>
    <property type="match status" value="1"/>
</dbReference>
<dbReference type="Gene3D" id="3.30.450.20">
    <property type="entry name" value="PAS domain"/>
    <property type="match status" value="1"/>
</dbReference>
<comment type="catalytic activity">
    <reaction evidence="1">
        <text>ATP + protein L-histidine = ADP + protein N-phospho-L-histidine.</text>
        <dbReference type="EC" id="2.7.13.3"/>
    </reaction>
</comment>
<evidence type="ECO:0000256" key="6">
    <source>
        <dbReference type="ARBA" id="ARBA00022741"/>
    </source>
</evidence>
<keyword evidence="4" id="KW-0808">Transferase</keyword>
<dbReference type="InterPro" id="IPR035965">
    <property type="entry name" value="PAS-like_dom_sf"/>
</dbReference>
<evidence type="ECO:0000256" key="2">
    <source>
        <dbReference type="ARBA" id="ARBA00012438"/>
    </source>
</evidence>
<dbReference type="EMBL" id="CP048632">
    <property type="protein sequence ID" value="QIB37572.1"/>
    <property type="molecule type" value="Genomic_DNA"/>
</dbReference>
<dbReference type="GO" id="GO:0004673">
    <property type="term" value="F:protein histidine kinase activity"/>
    <property type="evidence" value="ECO:0007669"/>
    <property type="project" value="UniProtKB-EC"/>
</dbReference>
<feature type="domain" description="PAC" evidence="9">
    <location>
        <begin position="113"/>
        <end position="169"/>
    </location>
</feature>
<dbReference type="InterPro" id="IPR011102">
    <property type="entry name" value="Sig_transdc_His_kinase_HWE"/>
</dbReference>
<dbReference type="InterPro" id="IPR013656">
    <property type="entry name" value="PAS_4"/>
</dbReference>
<keyword evidence="3" id="KW-0597">Phosphoprotein</keyword>
<evidence type="ECO:0000256" key="1">
    <source>
        <dbReference type="ARBA" id="ARBA00000085"/>
    </source>
</evidence>
<evidence type="ECO:0000259" key="9">
    <source>
        <dbReference type="PROSITE" id="PS50113"/>
    </source>
</evidence>
<protein>
    <recommendedName>
        <fullName evidence="2">histidine kinase</fullName>
        <ecNumber evidence="2">2.7.13.3</ecNumber>
    </recommendedName>
</protein>
<keyword evidence="8" id="KW-0067">ATP-binding</keyword>
<dbReference type="RefSeq" id="WP_137067528.1">
    <property type="nucleotide sequence ID" value="NZ_CP048632.1"/>
</dbReference>
<dbReference type="AlphaFoldDB" id="A0A7L5BFG1"/>
<dbReference type="PANTHER" id="PTHR41523">
    <property type="entry name" value="TWO-COMPONENT SYSTEM SENSOR PROTEIN"/>
    <property type="match status" value="1"/>
</dbReference>
<dbReference type="Proteomes" id="UP000464865">
    <property type="component" value="Chromosome M15-11"/>
</dbReference>
<keyword evidence="7" id="KW-0418">Kinase</keyword>